<dbReference type="NCBIfam" id="NF001664">
    <property type="entry name" value="PRK00431.1-6"/>
    <property type="match status" value="1"/>
</dbReference>
<dbReference type="PANTHER" id="PTHR11106:SF27">
    <property type="entry name" value="MACRO DOMAIN-CONTAINING PROTEIN"/>
    <property type="match status" value="1"/>
</dbReference>
<dbReference type="EnsemblMetazoa" id="XM_014394528.2">
    <property type="protein sequence ID" value="XP_014250014.1"/>
    <property type="gene ID" value="LOC106666966"/>
</dbReference>
<name>A0A8I6RUI0_CIMLE</name>
<dbReference type="Proteomes" id="UP000494040">
    <property type="component" value="Unassembled WGS sequence"/>
</dbReference>
<dbReference type="CDD" id="cd02908">
    <property type="entry name" value="Macro_OAADPr_deacetylase"/>
    <property type="match status" value="1"/>
</dbReference>
<dbReference type="AlphaFoldDB" id="A0A8I6RUI0"/>
<evidence type="ECO:0000313" key="3">
    <source>
        <dbReference type="Proteomes" id="UP000494040"/>
    </source>
</evidence>
<dbReference type="InterPro" id="IPR043472">
    <property type="entry name" value="Macro_dom-like"/>
</dbReference>
<dbReference type="SMART" id="SM00506">
    <property type="entry name" value="A1pp"/>
    <property type="match status" value="1"/>
</dbReference>
<dbReference type="SUPFAM" id="SSF52949">
    <property type="entry name" value="Macro domain-like"/>
    <property type="match status" value="1"/>
</dbReference>
<dbReference type="PROSITE" id="PS51154">
    <property type="entry name" value="MACRO"/>
    <property type="match status" value="1"/>
</dbReference>
<keyword evidence="3" id="KW-1185">Reference proteome</keyword>
<evidence type="ECO:0000313" key="2">
    <source>
        <dbReference type="EnsemblMetazoa" id="XP_014250014.1"/>
    </source>
</evidence>
<protein>
    <recommendedName>
        <fullName evidence="1">Macro domain-containing protein</fullName>
    </recommendedName>
</protein>
<evidence type="ECO:0000259" key="1">
    <source>
        <dbReference type="PROSITE" id="PS51154"/>
    </source>
</evidence>
<organism evidence="2 3">
    <name type="scientific">Cimex lectularius</name>
    <name type="common">Bed bug</name>
    <name type="synonym">Acanthia lectularia</name>
    <dbReference type="NCBI Taxonomy" id="79782"/>
    <lineage>
        <taxon>Eukaryota</taxon>
        <taxon>Metazoa</taxon>
        <taxon>Ecdysozoa</taxon>
        <taxon>Arthropoda</taxon>
        <taxon>Hexapoda</taxon>
        <taxon>Insecta</taxon>
        <taxon>Pterygota</taxon>
        <taxon>Neoptera</taxon>
        <taxon>Paraneoptera</taxon>
        <taxon>Hemiptera</taxon>
        <taxon>Heteroptera</taxon>
        <taxon>Panheteroptera</taxon>
        <taxon>Cimicomorpha</taxon>
        <taxon>Cimicidae</taxon>
        <taxon>Cimex</taxon>
    </lineage>
</organism>
<accession>A0A8I6RUI0</accession>
<dbReference type="InterPro" id="IPR002589">
    <property type="entry name" value="Macro_dom"/>
</dbReference>
<reference evidence="2" key="1">
    <citation type="submission" date="2022-01" db="UniProtKB">
        <authorList>
            <consortium name="EnsemblMetazoa"/>
        </authorList>
    </citation>
    <scope>IDENTIFICATION</scope>
</reference>
<dbReference type="Gene3D" id="3.40.220.10">
    <property type="entry name" value="Leucine Aminopeptidase, subunit E, domain 1"/>
    <property type="match status" value="1"/>
</dbReference>
<dbReference type="OrthoDB" id="6133115at2759"/>
<dbReference type="PANTHER" id="PTHR11106">
    <property type="entry name" value="GANGLIOSIDE INDUCED DIFFERENTIATION ASSOCIATED PROTEIN 2-RELATED"/>
    <property type="match status" value="1"/>
</dbReference>
<feature type="domain" description="Macro" evidence="1">
    <location>
        <begin position="72"/>
        <end position="247"/>
    </location>
</feature>
<dbReference type="Pfam" id="PF01661">
    <property type="entry name" value="Macro"/>
    <property type="match status" value="1"/>
</dbReference>
<proteinExistence type="predicted"/>
<gene>
    <name evidence="2" type="primary">106666966</name>
</gene>
<sequence>MLVQKCVRAGLRPLRTLLKEKYLTMPLEQKRELYKSEFVKLKDIVPWSEHYEKDNYRLKAQFKEYFKDKSIEGEYPVNEEINKKVAIMSGDITLLEVDAIVNAANNSLLGGGGVDGAIHRAAGPDLLKECRMLNGCKTGEAKLTGGYQLPAKYVIHTVGPKGEKPDLLKSCYQKCLEIAAGEQMRSIAFPCISTGIYDYPQEAAALVALKVVRTYLEANPKNLDLVVFCTFLPTDLTIYENLMQLFFPQS</sequence>